<dbReference type="Proteomes" id="UP000315677">
    <property type="component" value="Unassembled WGS sequence"/>
</dbReference>
<protein>
    <submittedName>
        <fullName evidence="2">Uncharacterized protein YbjT (DUF2867 family)</fullName>
    </submittedName>
</protein>
<dbReference type="PANTHER" id="PTHR43162">
    <property type="match status" value="1"/>
</dbReference>
<dbReference type="InterPro" id="IPR051604">
    <property type="entry name" value="Ergot_Alk_Oxidoreductase"/>
</dbReference>
<dbReference type="RefSeq" id="WP_142061794.1">
    <property type="nucleotide sequence ID" value="NZ_VFPA01000005.1"/>
</dbReference>
<feature type="domain" description="NAD(P)-binding" evidence="1">
    <location>
        <begin position="7"/>
        <end position="103"/>
    </location>
</feature>
<dbReference type="Gene3D" id="3.40.50.720">
    <property type="entry name" value="NAD(P)-binding Rossmann-like Domain"/>
    <property type="match status" value="1"/>
</dbReference>
<dbReference type="InterPro" id="IPR036291">
    <property type="entry name" value="NAD(P)-bd_dom_sf"/>
</dbReference>
<accession>A0A543D4W6</accession>
<dbReference type="AlphaFoldDB" id="A0A543D4W6"/>
<dbReference type="Gene3D" id="3.90.25.10">
    <property type="entry name" value="UDP-galactose 4-epimerase, domain 1"/>
    <property type="match status" value="1"/>
</dbReference>
<gene>
    <name evidence="2" type="ORF">FB558_7410</name>
</gene>
<dbReference type="EMBL" id="VFPA01000005">
    <property type="protein sequence ID" value="TQM04375.1"/>
    <property type="molecule type" value="Genomic_DNA"/>
</dbReference>
<name>A0A543D4W6_9PSEU</name>
<sequence length="278" mass="28672">MTVLITGGTGTTGSRVAAALRGRDVAVRIASRRPAAGQVHFEWTDPATHAAALDGVRAVYLVAPVGVADPAPIVAPFLDEARERGVRRVVLLSSSAVPEGAPGLGELHRMVCASAPEPTVLRPSWFMQNFLGDHPHAYSARTEGEIVTATGSGRVAFVDAGDIAAVAAQALSGGEPHVGEYVLTGPEALSYAEVAAVLTEVTGHPVGHRAVEVEELTARLVAAGYPSDFSAMLAGLDADVARGVEDRTTSAVQDVTGRPPRSLREVVGDAHLSAGVAR</sequence>
<dbReference type="Pfam" id="PF13460">
    <property type="entry name" value="NAD_binding_10"/>
    <property type="match status" value="1"/>
</dbReference>
<dbReference type="OrthoDB" id="3250520at2"/>
<evidence type="ECO:0000259" key="1">
    <source>
        <dbReference type="Pfam" id="PF13460"/>
    </source>
</evidence>
<dbReference type="SUPFAM" id="SSF51735">
    <property type="entry name" value="NAD(P)-binding Rossmann-fold domains"/>
    <property type="match status" value="1"/>
</dbReference>
<dbReference type="InterPro" id="IPR016040">
    <property type="entry name" value="NAD(P)-bd_dom"/>
</dbReference>
<keyword evidence="3" id="KW-1185">Reference proteome</keyword>
<reference evidence="2 3" key="1">
    <citation type="submission" date="2019-06" db="EMBL/GenBank/DDBJ databases">
        <title>Sequencing the genomes of 1000 actinobacteria strains.</title>
        <authorList>
            <person name="Klenk H.-P."/>
        </authorList>
    </citation>
    <scope>NUCLEOTIDE SEQUENCE [LARGE SCALE GENOMIC DNA]</scope>
    <source>
        <strain evidence="2 3">DSM 45301</strain>
    </source>
</reference>
<proteinExistence type="predicted"/>
<comment type="caution">
    <text evidence="2">The sequence shown here is derived from an EMBL/GenBank/DDBJ whole genome shotgun (WGS) entry which is preliminary data.</text>
</comment>
<evidence type="ECO:0000313" key="2">
    <source>
        <dbReference type="EMBL" id="TQM04375.1"/>
    </source>
</evidence>
<organism evidence="2 3">
    <name type="scientific">Pseudonocardia kunmingensis</name>
    <dbReference type="NCBI Taxonomy" id="630975"/>
    <lineage>
        <taxon>Bacteria</taxon>
        <taxon>Bacillati</taxon>
        <taxon>Actinomycetota</taxon>
        <taxon>Actinomycetes</taxon>
        <taxon>Pseudonocardiales</taxon>
        <taxon>Pseudonocardiaceae</taxon>
        <taxon>Pseudonocardia</taxon>
    </lineage>
</organism>
<dbReference type="PANTHER" id="PTHR43162:SF1">
    <property type="entry name" value="PRESTALK A DIFFERENTIATION PROTEIN A"/>
    <property type="match status" value="1"/>
</dbReference>
<evidence type="ECO:0000313" key="3">
    <source>
        <dbReference type="Proteomes" id="UP000315677"/>
    </source>
</evidence>